<dbReference type="AlphaFoldDB" id="A0A165REH0"/>
<organism evidence="3 4">
    <name type="scientific">Daedalea quercina L-15889</name>
    <dbReference type="NCBI Taxonomy" id="1314783"/>
    <lineage>
        <taxon>Eukaryota</taxon>
        <taxon>Fungi</taxon>
        <taxon>Dikarya</taxon>
        <taxon>Basidiomycota</taxon>
        <taxon>Agaricomycotina</taxon>
        <taxon>Agaricomycetes</taxon>
        <taxon>Polyporales</taxon>
        <taxon>Fomitopsis</taxon>
    </lineage>
</organism>
<evidence type="ECO:0000259" key="2">
    <source>
        <dbReference type="Pfam" id="PF20152"/>
    </source>
</evidence>
<sequence length="189" mass="20638">MSFSVSNLSEWRSTRFSVLIYTGLMSAVIGDVLIAGSLCVILRIHVKEIPRSRTSNTIRLLIAYSIETCGLTSVCTLACLLTYATVRHNYTYISLYLLLSKFSLNALLATLNARRGLRAASEESCQPSTPVFGGATESNSDTLSTYDGTLAIQSHVESEPFATKDNCSTPEVNSYRADKARSLDTIAYV</sequence>
<keyword evidence="1" id="KW-1133">Transmembrane helix</keyword>
<keyword evidence="1" id="KW-0472">Membrane</keyword>
<evidence type="ECO:0000256" key="1">
    <source>
        <dbReference type="SAM" id="Phobius"/>
    </source>
</evidence>
<evidence type="ECO:0000313" key="4">
    <source>
        <dbReference type="Proteomes" id="UP000076727"/>
    </source>
</evidence>
<name>A0A165REH0_9APHY</name>
<dbReference type="OrthoDB" id="2802159at2759"/>
<accession>A0A165REH0</accession>
<keyword evidence="4" id="KW-1185">Reference proteome</keyword>
<reference evidence="3 4" key="1">
    <citation type="journal article" date="2016" name="Mol. Biol. Evol.">
        <title>Comparative Genomics of Early-Diverging Mushroom-Forming Fungi Provides Insights into the Origins of Lignocellulose Decay Capabilities.</title>
        <authorList>
            <person name="Nagy L.G."/>
            <person name="Riley R."/>
            <person name="Tritt A."/>
            <person name="Adam C."/>
            <person name="Daum C."/>
            <person name="Floudas D."/>
            <person name="Sun H."/>
            <person name="Yadav J.S."/>
            <person name="Pangilinan J."/>
            <person name="Larsson K.H."/>
            <person name="Matsuura K."/>
            <person name="Barry K."/>
            <person name="Labutti K."/>
            <person name="Kuo R."/>
            <person name="Ohm R.A."/>
            <person name="Bhattacharya S.S."/>
            <person name="Shirouzu T."/>
            <person name="Yoshinaga Y."/>
            <person name="Martin F.M."/>
            <person name="Grigoriev I.V."/>
            <person name="Hibbett D.S."/>
        </authorList>
    </citation>
    <scope>NUCLEOTIDE SEQUENCE [LARGE SCALE GENOMIC DNA]</scope>
    <source>
        <strain evidence="3 4">L-15889</strain>
    </source>
</reference>
<dbReference type="STRING" id="1314783.A0A165REH0"/>
<keyword evidence="1" id="KW-0812">Transmembrane</keyword>
<dbReference type="InterPro" id="IPR045339">
    <property type="entry name" value="DUF6534"/>
</dbReference>
<feature type="transmembrane region" description="Helical" evidence="1">
    <location>
        <begin position="90"/>
        <end position="111"/>
    </location>
</feature>
<feature type="transmembrane region" description="Helical" evidence="1">
    <location>
        <begin position="58"/>
        <end position="84"/>
    </location>
</feature>
<evidence type="ECO:0000313" key="3">
    <source>
        <dbReference type="EMBL" id="KZT70646.1"/>
    </source>
</evidence>
<proteinExistence type="predicted"/>
<gene>
    <name evidence="3" type="ORF">DAEQUDRAFT_180747</name>
</gene>
<dbReference type="Pfam" id="PF20152">
    <property type="entry name" value="DUF6534"/>
    <property type="match status" value="1"/>
</dbReference>
<dbReference type="Proteomes" id="UP000076727">
    <property type="component" value="Unassembled WGS sequence"/>
</dbReference>
<feature type="transmembrane region" description="Helical" evidence="1">
    <location>
        <begin position="20"/>
        <end position="46"/>
    </location>
</feature>
<protein>
    <recommendedName>
        <fullName evidence="2">DUF6534 domain-containing protein</fullName>
    </recommendedName>
</protein>
<dbReference type="EMBL" id="KV429050">
    <property type="protein sequence ID" value="KZT70646.1"/>
    <property type="molecule type" value="Genomic_DNA"/>
</dbReference>
<feature type="domain" description="DUF6534" evidence="2">
    <location>
        <begin position="27"/>
        <end position="115"/>
    </location>
</feature>